<dbReference type="Proteomes" id="UP001732720">
    <property type="component" value="Chromosome 14"/>
</dbReference>
<organism evidence="1 2">
    <name type="scientific">Castor canadensis</name>
    <name type="common">American beaver</name>
    <dbReference type="NCBI Taxonomy" id="51338"/>
    <lineage>
        <taxon>Eukaryota</taxon>
        <taxon>Metazoa</taxon>
        <taxon>Chordata</taxon>
        <taxon>Craniata</taxon>
        <taxon>Vertebrata</taxon>
        <taxon>Euteleostomi</taxon>
        <taxon>Mammalia</taxon>
        <taxon>Eutheria</taxon>
        <taxon>Euarchontoglires</taxon>
        <taxon>Glires</taxon>
        <taxon>Rodentia</taxon>
        <taxon>Castorimorpha</taxon>
        <taxon>Castoridae</taxon>
        <taxon>Castor</taxon>
    </lineage>
</organism>
<gene>
    <name evidence="2" type="primary">LOC109687043</name>
</gene>
<dbReference type="RefSeq" id="XP_073910396.1">
    <property type="nucleotide sequence ID" value="XM_074054295.1"/>
</dbReference>
<sequence>MLHQAQTLPSWGTRARGKGQHKEAPPPCPGPRPRPASALSPPQGLRTPQVDPTRSSARPPAADSLHRHGHPGNAPRAGRPAPLACRGSAGAEDEEVAVRMEPNPYEDTEPSRESRTEKREKKKKAKKGESNLGLELEEKASSDEEKVKKTVL</sequence>
<reference evidence="2" key="1">
    <citation type="submission" date="2025-08" db="UniProtKB">
        <authorList>
            <consortium name="RefSeq"/>
        </authorList>
    </citation>
    <scope>IDENTIFICATION</scope>
</reference>
<evidence type="ECO:0000313" key="1">
    <source>
        <dbReference type="Proteomes" id="UP001732720"/>
    </source>
</evidence>
<accession>A0AC58KZS5</accession>
<protein>
    <submittedName>
        <fullName evidence="2">Uncharacterized protein isoform X1</fullName>
    </submittedName>
</protein>
<name>A0AC58KZS5_CASCN</name>
<keyword evidence="1" id="KW-1185">Reference proteome</keyword>
<evidence type="ECO:0000313" key="2">
    <source>
        <dbReference type="RefSeq" id="XP_073910396.1"/>
    </source>
</evidence>
<proteinExistence type="predicted"/>